<dbReference type="eggNOG" id="ENOG502RVWQ">
    <property type="taxonomic scope" value="Eukaryota"/>
</dbReference>
<protein>
    <recommendedName>
        <fullName evidence="5">PRA1 family protein</fullName>
    </recommendedName>
</protein>
<name>B7G2V5_PHATC</name>
<dbReference type="HOGENOM" id="CLU_1079523_0_0_1"/>
<feature type="region of interest" description="Disordered" evidence="6">
    <location>
        <begin position="211"/>
        <end position="258"/>
    </location>
</feature>
<reference evidence="8" key="2">
    <citation type="submission" date="2008-08" db="EMBL/GenBank/DDBJ databases">
        <authorList>
            <consortium name="Diatom Consortium"/>
            <person name="Grigoriev I."/>
            <person name="Grimwood J."/>
            <person name="Kuo A."/>
            <person name="Otillar R.P."/>
            <person name="Salamov A."/>
            <person name="Detter J.C."/>
            <person name="Lindquist E."/>
            <person name="Shapiro H."/>
            <person name="Lucas S."/>
            <person name="Glavina del Rio T."/>
            <person name="Pitluck S."/>
            <person name="Rokhsar D."/>
            <person name="Bowler C."/>
        </authorList>
    </citation>
    <scope>GENOME REANNOTATION</scope>
    <source>
        <strain evidence="8">CCAP 1055/1</strain>
    </source>
</reference>
<dbReference type="GO" id="GO:0005794">
    <property type="term" value="C:Golgi apparatus"/>
    <property type="evidence" value="ECO:0007669"/>
    <property type="project" value="TreeGrafter"/>
</dbReference>
<evidence type="ECO:0000256" key="1">
    <source>
        <dbReference type="ARBA" id="ARBA00004141"/>
    </source>
</evidence>
<evidence type="ECO:0000256" key="4">
    <source>
        <dbReference type="ARBA" id="ARBA00023136"/>
    </source>
</evidence>
<dbReference type="GO" id="GO:0016020">
    <property type="term" value="C:membrane"/>
    <property type="evidence" value="ECO:0007669"/>
    <property type="project" value="UniProtKB-SubCell"/>
</dbReference>
<dbReference type="EMBL" id="CM000614">
    <property type="protein sequence ID" value="EEC47193.1"/>
    <property type="molecule type" value="Genomic_DNA"/>
</dbReference>
<keyword evidence="8" id="KW-1185">Reference proteome</keyword>
<dbReference type="InParanoid" id="B7G2V5"/>
<dbReference type="PANTHER" id="PTHR19317">
    <property type="entry name" value="PRENYLATED RAB ACCEPTOR 1-RELATED"/>
    <property type="match status" value="1"/>
</dbReference>
<feature type="transmembrane region" description="Helical" evidence="5">
    <location>
        <begin position="119"/>
        <end position="137"/>
    </location>
</feature>
<dbReference type="AlphaFoldDB" id="B7G2V5"/>
<keyword evidence="3 5" id="KW-1133">Transmembrane helix</keyword>
<evidence type="ECO:0000256" key="5">
    <source>
        <dbReference type="RuleBase" id="RU363107"/>
    </source>
</evidence>
<feature type="transmembrane region" description="Helical" evidence="5">
    <location>
        <begin position="94"/>
        <end position="113"/>
    </location>
</feature>
<reference evidence="7 8" key="1">
    <citation type="journal article" date="2008" name="Nature">
        <title>The Phaeodactylum genome reveals the evolutionary history of diatom genomes.</title>
        <authorList>
            <person name="Bowler C."/>
            <person name="Allen A.E."/>
            <person name="Badger J.H."/>
            <person name="Grimwood J."/>
            <person name="Jabbari K."/>
            <person name="Kuo A."/>
            <person name="Maheswari U."/>
            <person name="Martens C."/>
            <person name="Maumus F."/>
            <person name="Otillar R.P."/>
            <person name="Rayko E."/>
            <person name="Salamov A."/>
            <person name="Vandepoele K."/>
            <person name="Beszteri B."/>
            <person name="Gruber A."/>
            <person name="Heijde M."/>
            <person name="Katinka M."/>
            <person name="Mock T."/>
            <person name="Valentin K."/>
            <person name="Verret F."/>
            <person name="Berges J.A."/>
            <person name="Brownlee C."/>
            <person name="Cadoret J.P."/>
            <person name="Chiovitti A."/>
            <person name="Choi C.J."/>
            <person name="Coesel S."/>
            <person name="De Martino A."/>
            <person name="Detter J.C."/>
            <person name="Durkin C."/>
            <person name="Falciatore A."/>
            <person name="Fournet J."/>
            <person name="Haruta M."/>
            <person name="Huysman M.J."/>
            <person name="Jenkins B.D."/>
            <person name="Jiroutova K."/>
            <person name="Jorgensen R.E."/>
            <person name="Joubert Y."/>
            <person name="Kaplan A."/>
            <person name="Kroger N."/>
            <person name="Kroth P.G."/>
            <person name="La Roche J."/>
            <person name="Lindquist E."/>
            <person name="Lommer M."/>
            <person name="Martin-Jezequel V."/>
            <person name="Lopez P.J."/>
            <person name="Lucas S."/>
            <person name="Mangogna M."/>
            <person name="McGinnis K."/>
            <person name="Medlin L.K."/>
            <person name="Montsant A."/>
            <person name="Oudot-Le Secq M.P."/>
            <person name="Napoli C."/>
            <person name="Obornik M."/>
            <person name="Parker M.S."/>
            <person name="Petit J.L."/>
            <person name="Porcel B.M."/>
            <person name="Poulsen N."/>
            <person name="Robison M."/>
            <person name="Rychlewski L."/>
            <person name="Rynearson T.A."/>
            <person name="Schmutz J."/>
            <person name="Shapiro H."/>
            <person name="Siaut M."/>
            <person name="Stanley M."/>
            <person name="Sussman M.R."/>
            <person name="Taylor A.R."/>
            <person name="Vardi A."/>
            <person name="von Dassow P."/>
            <person name="Vyverman W."/>
            <person name="Willis A."/>
            <person name="Wyrwicz L.S."/>
            <person name="Rokhsar D.S."/>
            <person name="Weissenbach J."/>
            <person name="Armbrust E.V."/>
            <person name="Green B.R."/>
            <person name="Van de Peer Y."/>
            <person name="Grigoriev I.V."/>
        </authorList>
    </citation>
    <scope>NUCLEOTIDE SEQUENCE [LARGE SCALE GENOMIC DNA]</scope>
    <source>
        <strain evidence="7 8">CCAP 1055/1</strain>
    </source>
</reference>
<feature type="compositionally biased region" description="Polar residues" evidence="6">
    <location>
        <begin position="9"/>
        <end position="19"/>
    </location>
</feature>
<keyword evidence="2 5" id="KW-0812">Transmembrane</keyword>
<proteinExistence type="inferred from homology"/>
<dbReference type="PANTHER" id="PTHR19317:SF0">
    <property type="entry name" value="PRENYLATED RAB ACCEPTOR PROTEIN 1"/>
    <property type="match status" value="1"/>
</dbReference>
<keyword evidence="4 5" id="KW-0472">Membrane</keyword>
<comment type="subcellular location">
    <subcellularLocation>
        <location evidence="1 5">Membrane</location>
        <topology evidence="1 5">Multi-pass membrane protein</topology>
    </subcellularLocation>
</comment>
<dbReference type="RefSeq" id="XP_002181270.1">
    <property type="nucleotide sequence ID" value="XM_002181234.1"/>
</dbReference>
<dbReference type="InterPro" id="IPR004895">
    <property type="entry name" value="Prenylated_rab_accept_PRA1"/>
</dbReference>
<dbReference type="Proteomes" id="UP000000759">
    <property type="component" value="Chromosome 12"/>
</dbReference>
<dbReference type="GeneID" id="7201977"/>
<evidence type="ECO:0000256" key="2">
    <source>
        <dbReference type="ARBA" id="ARBA00022692"/>
    </source>
</evidence>
<organism evidence="7 8">
    <name type="scientific">Phaeodactylum tricornutum (strain CCAP 1055/1)</name>
    <dbReference type="NCBI Taxonomy" id="556484"/>
    <lineage>
        <taxon>Eukaryota</taxon>
        <taxon>Sar</taxon>
        <taxon>Stramenopiles</taxon>
        <taxon>Ochrophyta</taxon>
        <taxon>Bacillariophyta</taxon>
        <taxon>Bacillariophyceae</taxon>
        <taxon>Bacillariophycidae</taxon>
        <taxon>Naviculales</taxon>
        <taxon>Phaeodactylaceae</taxon>
        <taxon>Phaeodactylum</taxon>
    </lineage>
</organism>
<feature type="region of interest" description="Disordered" evidence="6">
    <location>
        <begin position="1"/>
        <end position="21"/>
    </location>
</feature>
<dbReference type="PaxDb" id="2850-Phatr47212"/>
<dbReference type="OrthoDB" id="44302at2759"/>
<dbReference type="KEGG" id="pti:PHATRDRAFT_47212"/>
<evidence type="ECO:0000256" key="3">
    <source>
        <dbReference type="ARBA" id="ARBA00022989"/>
    </source>
</evidence>
<comment type="similarity">
    <text evidence="5">Belongs to the PRA1 family.</text>
</comment>
<dbReference type="Pfam" id="PF03208">
    <property type="entry name" value="PRA1"/>
    <property type="match status" value="1"/>
</dbReference>
<evidence type="ECO:0000256" key="6">
    <source>
        <dbReference type="SAM" id="MobiDB-lite"/>
    </source>
</evidence>
<evidence type="ECO:0000313" key="8">
    <source>
        <dbReference type="Proteomes" id="UP000000759"/>
    </source>
</evidence>
<feature type="transmembrane region" description="Helical" evidence="5">
    <location>
        <begin position="149"/>
        <end position="171"/>
    </location>
</feature>
<accession>B7G2V5</accession>
<gene>
    <name evidence="7" type="ORF">PHATRDRAFT_47212</name>
</gene>
<sequence length="258" mass="28060">MPLDVASGNADSSQSSPRNHQAGVQIDFESLRLRASSLASRWSRRITVDTLRPLPVFLGMEPNFCLAAGAFTPPVQKVSKTAPEKVQSRLSLNLAYFITNYAVVSLTVALIVALMHPGMVFFLALVWGLWTLHAYLIRHEIVVAGIALHTLLTVQHRFYALFVLTTVVVLWKCLRPVLLFLAITGVLILTHALLRDPKHIEASTANTFTHGHASHRAGTPDATDEDYDDGARSGGSSSSSEVLVERPSANAARTGDVI</sequence>
<evidence type="ECO:0000313" key="7">
    <source>
        <dbReference type="EMBL" id="EEC47193.1"/>
    </source>
</evidence>